<dbReference type="InterPro" id="IPR036691">
    <property type="entry name" value="Endo/exonu/phosph_ase_sf"/>
</dbReference>
<sequence length="65" mass="7546">MNRDNQTMTTWLRIWQQNINKSITAQHSILSGPNAVGRDLIALQEPHINTMRNISSNNRYHALYP</sequence>
<dbReference type="OrthoDB" id="2840473at2759"/>
<gene>
    <name evidence="1" type="ORF">PAXRUDRAFT_103660</name>
</gene>
<dbReference type="SUPFAM" id="SSF56219">
    <property type="entry name" value="DNase I-like"/>
    <property type="match status" value="1"/>
</dbReference>
<dbReference type="EMBL" id="KN826645">
    <property type="protein sequence ID" value="KIK78276.1"/>
    <property type="molecule type" value="Genomic_DNA"/>
</dbReference>
<reference evidence="1 2" key="1">
    <citation type="submission" date="2014-04" db="EMBL/GenBank/DDBJ databases">
        <authorList>
            <consortium name="DOE Joint Genome Institute"/>
            <person name="Kuo A."/>
            <person name="Kohler A."/>
            <person name="Jargeat P."/>
            <person name="Nagy L.G."/>
            <person name="Floudas D."/>
            <person name="Copeland A."/>
            <person name="Barry K.W."/>
            <person name="Cichocki N."/>
            <person name="Veneault-Fourrey C."/>
            <person name="LaButti K."/>
            <person name="Lindquist E.A."/>
            <person name="Lipzen A."/>
            <person name="Lundell T."/>
            <person name="Morin E."/>
            <person name="Murat C."/>
            <person name="Sun H."/>
            <person name="Tunlid A."/>
            <person name="Henrissat B."/>
            <person name="Grigoriev I.V."/>
            <person name="Hibbett D.S."/>
            <person name="Martin F."/>
            <person name="Nordberg H.P."/>
            <person name="Cantor M.N."/>
            <person name="Hua S.X."/>
        </authorList>
    </citation>
    <scope>NUCLEOTIDE SEQUENCE [LARGE SCALE GENOMIC DNA]</scope>
    <source>
        <strain evidence="1 2">Ve08.2h10</strain>
    </source>
</reference>
<protein>
    <submittedName>
        <fullName evidence="1">Unplaced genomic scaffold scaffold_1823, whole genome shotgun sequence</fullName>
    </submittedName>
</protein>
<dbReference type="InParanoid" id="A0A0D0D3X1"/>
<dbReference type="Proteomes" id="UP000054538">
    <property type="component" value="Unassembled WGS sequence"/>
</dbReference>
<dbReference type="HOGENOM" id="CLU_192419_1_0_1"/>
<evidence type="ECO:0000313" key="1">
    <source>
        <dbReference type="EMBL" id="KIK78276.1"/>
    </source>
</evidence>
<organism evidence="1 2">
    <name type="scientific">Paxillus rubicundulus Ve08.2h10</name>
    <dbReference type="NCBI Taxonomy" id="930991"/>
    <lineage>
        <taxon>Eukaryota</taxon>
        <taxon>Fungi</taxon>
        <taxon>Dikarya</taxon>
        <taxon>Basidiomycota</taxon>
        <taxon>Agaricomycotina</taxon>
        <taxon>Agaricomycetes</taxon>
        <taxon>Agaricomycetidae</taxon>
        <taxon>Boletales</taxon>
        <taxon>Paxilineae</taxon>
        <taxon>Paxillaceae</taxon>
        <taxon>Paxillus</taxon>
    </lineage>
</organism>
<name>A0A0D0D3X1_9AGAM</name>
<dbReference type="AlphaFoldDB" id="A0A0D0D3X1"/>
<proteinExistence type="predicted"/>
<keyword evidence="2" id="KW-1185">Reference proteome</keyword>
<reference evidence="2" key="2">
    <citation type="submission" date="2015-01" db="EMBL/GenBank/DDBJ databases">
        <title>Evolutionary Origins and Diversification of the Mycorrhizal Mutualists.</title>
        <authorList>
            <consortium name="DOE Joint Genome Institute"/>
            <consortium name="Mycorrhizal Genomics Consortium"/>
            <person name="Kohler A."/>
            <person name="Kuo A."/>
            <person name="Nagy L.G."/>
            <person name="Floudas D."/>
            <person name="Copeland A."/>
            <person name="Barry K.W."/>
            <person name="Cichocki N."/>
            <person name="Veneault-Fourrey C."/>
            <person name="LaButti K."/>
            <person name="Lindquist E.A."/>
            <person name="Lipzen A."/>
            <person name="Lundell T."/>
            <person name="Morin E."/>
            <person name="Murat C."/>
            <person name="Riley R."/>
            <person name="Ohm R."/>
            <person name="Sun H."/>
            <person name="Tunlid A."/>
            <person name="Henrissat B."/>
            <person name="Grigoriev I.V."/>
            <person name="Hibbett D.S."/>
            <person name="Martin F."/>
        </authorList>
    </citation>
    <scope>NUCLEOTIDE SEQUENCE [LARGE SCALE GENOMIC DNA]</scope>
    <source>
        <strain evidence="2">Ve08.2h10</strain>
    </source>
</reference>
<accession>A0A0D0D3X1</accession>
<evidence type="ECO:0000313" key="2">
    <source>
        <dbReference type="Proteomes" id="UP000054538"/>
    </source>
</evidence>
<dbReference type="Gene3D" id="3.60.10.10">
    <property type="entry name" value="Endonuclease/exonuclease/phosphatase"/>
    <property type="match status" value="1"/>
</dbReference>
<feature type="non-terminal residue" evidence="1">
    <location>
        <position position="65"/>
    </location>
</feature>